<dbReference type="EMBL" id="CP033898">
    <property type="protein sequence ID" value="AZA10091.1"/>
    <property type="molecule type" value="Genomic_DNA"/>
</dbReference>
<dbReference type="Pfam" id="PF00056">
    <property type="entry name" value="Ldh_1_N"/>
    <property type="match status" value="1"/>
</dbReference>
<dbReference type="SUPFAM" id="SSF56327">
    <property type="entry name" value="LDH C-terminal domain-like"/>
    <property type="match status" value="1"/>
</dbReference>
<evidence type="ECO:0000256" key="4">
    <source>
        <dbReference type="PIRSR" id="PIRSR000102-1"/>
    </source>
</evidence>
<organism evidence="9 10">
    <name type="scientific">Corynebacterium pseudopelargi</name>
    <dbReference type="NCBI Taxonomy" id="2080757"/>
    <lineage>
        <taxon>Bacteria</taxon>
        <taxon>Bacillati</taxon>
        <taxon>Actinomycetota</taxon>
        <taxon>Actinomycetes</taxon>
        <taxon>Mycobacteriales</taxon>
        <taxon>Corynebacteriaceae</taxon>
        <taxon>Corynebacterium</taxon>
    </lineage>
</organism>
<dbReference type="InterPro" id="IPR001236">
    <property type="entry name" value="Lactate/malate_DH_N"/>
</dbReference>
<protein>
    <submittedName>
        <fullName evidence="9">L-lactate dehydrogenase</fullName>
        <ecNumber evidence="9">1.1.1.27</ecNumber>
    </submittedName>
</protein>
<dbReference type="GO" id="GO:0004459">
    <property type="term" value="F:L-lactate dehydrogenase (NAD+) activity"/>
    <property type="evidence" value="ECO:0007669"/>
    <property type="project" value="UniProtKB-EC"/>
</dbReference>
<gene>
    <name evidence="9" type="primary">ldh</name>
    <name evidence="9" type="ORF">CPPEL_09960</name>
</gene>
<dbReference type="PIRSF" id="PIRSF000102">
    <property type="entry name" value="Lac_mal_DH"/>
    <property type="match status" value="1"/>
</dbReference>
<dbReference type="InterPro" id="IPR036291">
    <property type="entry name" value="NAD(P)-bd_dom_sf"/>
</dbReference>
<dbReference type="InterPro" id="IPR015955">
    <property type="entry name" value="Lactate_DH/Glyco_Ohase_4_C"/>
</dbReference>
<feature type="binding site" evidence="5">
    <location>
        <begin position="10"/>
        <end position="15"/>
    </location>
    <ligand>
        <name>NAD(+)</name>
        <dbReference type="ChEBI" id="CHEBI:57540"/>
    </ligand>
</feature>
<evidence type="ECO:0000259" key="8">
    <source>
        <dbReference type="Pfam" id="PF02866"/>
    </source>
</evidence>
<feature type="binding site" evidence="5">
    <location>
        <begin position="127"/>
        <end position="129"/>
    </location>
    <ligand>
        <name>NAD(+)</name>
        <dbReference type="ChEBI" id="CHEBI:57540"/>
    </ligand>
</feature>
<evidence type="ECO:0000256" key="6">
    <source>
        <dbReference type="RuleBase" id="RU003369"/>
    </source>
</evidence>
<name>A0A3G6IWD9_9CORY</name>
<feature type="binding site" evidence="5">
    <location>
        <position position="35"/>
    </location>
    <ligand>
        <name>NAD(+)</name>
        <dbReference type="ChEBI" id="CHEBI:57540"/>
    </ligand>
</feature>
<sequence>MQQSKLVVVGLGHVGSYVLSYAMDSGLYSEIVTIDIEPKIALGEAVDQAQSTGVMGTTHTYCHAGDYSDCKDADIIIVAAGASIVPDPNDPERLPDRSELAGLSGVVVRDVMSNIVQHTKDAVIIFITNPLDAVVHVAVTEFDYPTHKIFGTGTMLDSARLRYAIGQELGIDPKSVTGYMIGEHGSTALPALSQVNVFGLGWEELGQWRGSALPSAPEMQERVIRSAYDVLLNKGWTNAGVARSANALAKCLLIGERSVHPICTLITDGIYDLPEVSLSLPTFIEPEGWAKRLQPQLNDWEIEQLHHSAKFILDTVENTKQ</sequence>
<dbReference type="PANTHER" id="PTHR43128">
    <property type="entry name" value="L-2-HYDROXYCARBOXYLATE DEHYDROGENASE (NAD(P)(+))"/>
    <property type="match status" value="1"/>
</dbReference>
<reference evidence="9 10" key="1">
    <citation type="submission" date="2018-11" db="EMBL/GenBank/DDBJ databases">
        <authorList>
            <person name="Kleinhagauer T."/>
            <person name="Glaeser S.P."/>
            <person name="Spergser J."/>
            <person name="Ruckert C."/>
            <person name="Kaempfer P."/>
            <person name="Busse H.-J."/>
        </authorList>
    </citation>
    <scope>NUCLEOTIDE SEQUENCE [LARGE SCALE GENOMIC DNA]</scope>
    <source>
        <strain evidence="9 10">812CH</strain>
    </source>
</reference>
<dbReference type="AlphaFoldDB" id="A0A3G6IWD9"/>
<dbReference type="Gene3D" id="3.40.50.720">
    <property type="entry name" value="NAD(P)-binding Rossmann-like Domain"/>
    <property type="match status" value="1"/>
</dbReference>
<evidence type="ECO:0000313" key="9">
    <source>
        <dbReference type="EMBL" id="AZA10091.1"/>
    </source>
</evidence>
<evidence type="ECO:0000256" key="5">
    <source>
        <dbReference type="PIRSR" id="PIRSR000102-3"/>
    </source>
</evidence>
<dbReference type="Pfam" id="PF02866">
    <property type="entry name" value="Ldh_1_C"/>
    <property type="match status" value="1"/>
</dbReference>
<dbReference type="GO" id="GO:0006089">
    <property type="term" value="P:lactate metabolic process"/>
    <property type="evidence" value="ECO:0007669"/>
    <property type="project" value="TreeGrafter"/>
</dbReference>
<dbReference type="EC" id="1.1.1.27" evidence="9"/>
<dbReference type="Proteomes" id="UP000271426">
    <property type="component" value="Chromosome"/>
</dbReference>
<accession>A0A3G6IWD9</accession>
<proteinExistence type="inferred from homology"/>
<feature type="domain" description="Lactate/malate dehydrogenase N-terminal" evidence="7">
    <location>
        <begin position="5"/>
        <end position="151"/>
    </location>
</feature>
<dbReference type="PANTHER" id="PTHR43128:SF16">
    <property type="entry name" value="L-LACTATE DEHYDROGENASE"/>
    <property type="match status" value="1"/>
</dbReference>
<feature type="domain" description="Lactate/malate dehydrogenase C-terminal" evidence="8">
    <location>
        <begin position="154"/>
        <end position="319"/>
    </location>
</feature>
<evidence type="ECO:0000256" key="2">
    <source>
        <dbReference type="ARBA" id="ARBA00023002"/>
    </source>
</evidence>
<dbReference type="SUPFAM" id="SSF51735">
    <property type="entry name" value="NAD(P)-binding Rossmann-fold domains"/>
    <property type="match status" value="1"/>
</dbReference>
<comment type="similarity">
    <text evidence="1">Belongs to the LDH/MDH superfamily. LDH family.</text>
</comment>
<dbReference type="InterPro" id="IPR022383">
    <property type="entry name" value="Lactate/malate_DH_C"/>
</dbReference>
<keyword evidence="10" id="KW-1185">Reference proteome</keyword>
<evidence type="ECO:0000259" key="7">
    <source>
        <dbReference type="Pfam" id="PF00056"/>
    </source>
</evidence>
<dbReference type="InterPro" id="IPR001557">
    <property type="entry name" value="L-lactate/malate_DH"/>
</dbReference>
<dbReference type="KEGG" id="cpso:CPPEL_09960"/>
<dbReference type="OrthoDB" id="9802969at2"/>
<keyword evidence="2 6" id="KW-0560">Oxidoreductase</keyword>
<dbReference type="Gene3D" id="3.90.110.10">
    <property type="entry name" value="Lactate dehydrogenase/glycoside hydrolase, family 4, C-terminal"/>
    <property type="match status" value="1"/>
</dbReference>
<evidence type="ECO:0000256" key="1">
    <source>
        <dbReference type="ARBA" id="ARBA00006054"/>
    </source>
</evidence>
<evidence type="ECO:0000256" key="3">
    <source>
        <dbReference type="ARBA" id="ARBA00023027"/>
    </source>
</evidence>
<dbReference type="RefSeq" id="WP_123960957.1">
    <property type="nucleotide sequence ID" value="NZ_CP033898.1"/>
</dbReference>
<dbReference type="PRINTS" id="PR00086">
    <property type="entry name" value="LLDHDRGNASE"/>
</dbReference>
<evidence type="ECO:0000313" key="10">
    <source>
        <dbReference type="Proteomes" id="UP000271426"/>
    </source>
</evidence>
<feature type="active site" description="Proton acceptor" evidence="4">
    <location>
        <position position="184"/>
    </location>
</feature>
<keyword evidence="3 5" id="KW-0520">NAD</keyword>